<dbReference type="AlphaFoldDB" id="A0A914YSA5"/>
<dbReference type="InterPro" id="IPR004947">
    <property type="entry name" value="DNase_II"/>
</dbReference>
<name>A0A914YSA5_9BILA</name>
<proteinExistence type="inferred from homology"/>
<dbReference type="PANTHER" id="PTHR10858">
    <property type="entry name" value="DEOXYRIBONUCLEASE II"/>
    <property type="match status" value="1"/>
</dbReference>
<dbReference type="GO" id="GO:0006309">
    <property type="term" value="P:apoptotic DNA fragmentation"/>
    <property type="evidence" value="ECO:0007669"/>
    <property type="project" value="TreeGrafter"/>
</dbReference>
<keyword evidence="2" id="KW-0378">Hydrolase</keyword>
<comment type="similarity">
    <text evidence="1">Belongs to the DNase II family.</text>
</comment>
<protein>
    <submittedName>
        <fullName evidence="4">Uncharacterized protein</fullName>
    </submittedName>
</protein>
<reference evidence="4" key="1">
    <citation type="submission" date="2022-11" db="UniProtKB">
        <authorList>
            <consortium name="WormBaseParasite"/>
        </authorList>
    </citation>
    <scope>IDENTIFICATION</scope>
</reference>
<sequence length="173" mass="19915">MAIKHTMKPFYSMTDILKLAYNDQIHIYNADGNVGIEPISGCGHIKGMIFSANDHGVWIIHSVTGLPIKDKNRFPTTSSTNAQDVVCMNINEKMLAVISKHLFDARPHYETKKFRLHIYMLDIFDRLKVKPSKKILIWDFQALIYRGGSIYVIRNEKIVTVVKKTLEFTCEKK</sequence>
<dbReference type="GO" id="GO:0004531">
    <property type="term" value="F:deoxyribonuclease II activity"/>
    <property type="evidence" value="ECO:0007669"/>
    <property type="project" value="InterPro"/>
</dbReference>
<dbReference type="Pfam" id="PF03265">
    <property type="entry name" value="DNase_II"/>
    <property type="match status" value="1"/>
</dbReference>
<evidence type="ECO:0000313" key="3">
    <source>
        <dbReference type="Proteomes" id="UP000887577"/>
    </source>
</evidence>
<accession>A0A914YSA5</accession>
<organism evidence="3 4">
    <name type="scientific">Panagrolaimus superbus</name>
    <dbReference type="NCBI Taxonomy" id="310955"/>
    <lineage>
        <taxon>Eukaryota</taxon>
        <taxon>Metazoa</taxon>
        <taxon>Ecdysozoa</taxon>
        <taxon>Nematoda</taxon>
        <taxon>Chromadorea</taxon>
        <taxon>Rhabditida</taxon>
        <taxon>Tylenchina</taxon>
        <taxon>Panagrolaimomorpha</taxon>
        <taxon>Panagrolaimoidea</taxon>
        <taxon>Panagrolaimidae</taxon>
        <taxon>Panagrolaimus</taxon>
    </lineage>
</organism>
<dbReference type="PANTHER" id="PTHR10858:SF23">
    <property type="entry name" value="DEOXYRIBONUCLEASE II"/>
    <property type="match status" value="1"/>
</dbReference>
<evidence type="ECO:0000313" key="4">
    <source>
        <dbReference type="WBParaSite" id="PSU_v2.g3052.t1"/>
    </source>
</evidence>
<dbReference type="WBParaSite" id="PSU_v2.g3052.t1">
    <property type="protein sequence ID" value="PSU_v2.g3052.t1"/>
    <property type="gene ID" value="PSU_v2.g3052"/>
</dbReference>
<evidence type="ECO:0000256" key="1">
    <source>
        <dbReference type="ARBA" id="ARBA00007527"/>
    </source>
</evidence>
<dbReference type="Proteomes" id="UP000887577">
    <property type="component" value="Unplaced"/>
</dbReference>
<keyword evidence="3" id="KW-1185">Reference proteome</keyword>
<evidence type="ECO:0000256" key="2">
    <source>
        <dbReference type="ARBA" id="ARBA00022801"/>
    </source>
</evidence>